<dbReference type="GO" id="GO:0016747">
    <property type="term" value="F:acyltransferase activity, transferring groups other than amino-acyl groups"/>
    <property type="evidence" value="ECO:0007669"/>
    <property type="project" value="InterPro"/>
</dbReference>
<dbReference type="SUPFAM" id="SSF55729">
    <property type="entry name" value="Acyl-CoA N-acyltransferases (Nat)"/>
    <property type="match status" value="1"/>
</dbReference>
<dbReference type="PANTHER" id="PTHR43072:SF23">
    <property type="entry name" value="UPF0039 PROTEIN C11D3.02C"/>
    <property type="match status" value="1"/>
</dbReference>
<evidence type="ECO:0000313" key="4">
    <source>
        <dbReference type="EMBL" id="MBB6632531.1"/>
    </source>
</evidence>
<accession>A0A841SV27</accession>
<dbReference type="EMBL" id="JACJVQ010000001">
    <property type="protein sequence ID" value="MBB6632531.1"/>
    <property type="molecule type" value="Genomic_DNA"/>
</dbReference>
<gene>
    <name evidence="4" type="ORF">H7B67_00140</name>
</gene>
<organism evidence="4 5">
    <name type="scientific">Cohnella thailandensis</name>
    <dbReference type="NCBI Taxonomy" id="557557"/>
    <lineage>
        <taxon>Bacteria</taxon>
        <taxon>Bacillati</taxon>
        <taxon>Bacillota</taxon>
        <taxon>Bacilli</taxon>
        <taxon>Bacillales</taxon>
        <taxon>Paenibacillaceae</taxon>
        <taxon>Cohnella</taxon>
    </lineage>
</organism>
<feature type="domain" description="N-acetyltransferase" evidence="3">
    <location>
        <begin position="7"/>
        <end position="160"/>
    </location>
</feature>
<proteinExistence type="predicted"/>
<reference evidence="4 5" key="1">
    <citation type="submission" date="2020-08" db="EMBL/GenBank/DDBJ databases">
        <title>Cohnella phylogeny.</title>
        <authorList>
            <person name="Dunlap C."/>
        </authorList>
    </citation>
    <scope>NUCLEOTIDE SEQUENCE [LARGE SCALE GENOMIC DNA]</scope>
    <source>
        <strain evidence="4 5">DSM 25241</strain>
    </source>
</reference>
<dbReference type="AlphaFoldDB" id="A0A841SV27"/>
<evidence type="ECO:0000313" key="5">
    <source>
        <dbReference type="Proteomes" id="UP000535838"/>
    </source>
</evidence>
<evidence type="ECO:0000256" key="1">
    <source>
        <dbReference type="ARBA" id="ARBA00022679"/>
    </source>
</evidence>
<keyword evidence="5" id="KW-1185">Reference proteome</keyword>
<name>A0A841SV27_9BACL</name>
<protein>
    <submittedName>
        <fullName evidence="4">N-acetyltransferase</fullName>
    </submittedName>
</protein>
<dbReference type="InterPro" id="IPR000182">
    <property type="entry name" value="GNAT_dom"/>
</dbReference>
<dbReference type="Proteomes" id="UP000535838">
    <property type="component" value="Unassembled WGS sequence"/>
</dbReference>
<evidence type="ECO:0000256" key="2">
    <source>
        <dbReference type="ARBA" id="ARBA00023315"/>
    </source>
</evidence>
<sequence length="174" mass="19264">MNNDLNLIISYARLSDLPAIVDIYNSTIASRKVTADLEPVTVEQRLPWFESHTPERRPIWVAKSGSELLAWASLSNFYGRPAYDGTAELSVYVAENARGTGVGTRIVEHVFSECPRLEVNTLLGFVFAHNEPSIGLLRKLGFEQWGYYPEVAVLDGVARDLAILGKKIQRGGTA</sequence>
<comment type="caution">
    <text evidence="4">The sequence shown here is derived from an EMBL/GenBank/DDBJ whole genome shotgun (WGS) entry which is preliminary data.</text>
</comment>
<dbReference type="Gene3D" id="3.40.630.30">
    <property type="match status" value="1"/>
</dbReference>
<dbReference type="PANTHER" id="PTHR43072">
    <property type="entry name" value="N-ACETYLTRANSFERASE"/>
    <property type="match status" value="1"/>
</dbReference>
<keyword evidence="2" id="KW-0012">Acyltransferase</keyword>
<keyword evidence="1 4" id="KW-0808">Transferase</keyword>
<dbReference type="CDD" id="cd04301">
    <property type="entry name" value="NAT_SF"/>
    <property type="match status" value="1"/>
</dbReference>
<dbReference type="PROSITE" id="PS51186">
    <property type="entry name" value="GNAT"/>
    <property type="match status" value="1"/>
</dbReference>
<dbReference type="RefSeq" id="WP_185117777.1">
    <property type="nucleotide sequence ID" value="NZ_JACJVQ010000001.1"/>
</dbReference>
<evidence type="ECO:0000259" key="3">
    <source>
        <dbReference type="PROSITE" id="PS51186"/>
    </source>
</evidence>
<dbReference type="Pfam" id="PF00583">
    <property type="entry name" value="Acetyltransf_1"/>
    <property type="match status" value="1"/>
</dbReference>
<dbReference type="InterPro" id="IPR016181">
    <property type="entry name" value="Acyl_CoA_acyltransferase"/>
</dbReference>